<feature type="repeat" description="PPR" evidence="3">
    <location>
        <begin position="206"/>
        <end position="240"/>
    </location>
</feature>
<evidence type="ECO:0000256" key="1">
    <source>
        <dbReference type="ARBA" id="ARBA00007626"/>
    </source>
</evidence>
<dbReference type="PANTHER" id="PTHR47447:SF17">
    <property type="entry name" value="OS12G0638900 PROTEIN"/>
    <property type="match status" value="1"/>
</dbReference>
<dbReference type="Pfam" id="PF01535">
    <property type="entry name" value="PPR"/>
    <property type="match status" value="2"/>
</dbReference>
<dbReference type="OrthoDB" id="185373at2759"/>
<feature type="repeat" description="PPR" evidence="3">
    <location>
        <begin position="241"/>
        <end position="275"/>
    </location>
</feature>
<dbReference type="PROSITE" id="PS51375">
    <property type="entry name" value="PPR"/>
    <property type="match status" value="3"/>
</dbReference>
<dbReference type="InterPro" id="IPR011990">
    <property type="entry name" value="TPR-like_helical_dom_sf"/>
</dbReference>
<sequence>MNTNVVISFQLRRMLGGATTGGFSLIKLPLFRFRFNLSLPLSTIIRFPDYSTEASPGIKIVTKEDLKEFLAAVKNTPASSANVYSYTDKVLNILNDKNIVVSLDAYNLILEEASHDIDLTCQVFKKLLLSCKSPSATSCLKFAKAFTKENDCVELIRFLEEISEIMSSSTSSSFINKIIFAFAKCGQKDKSLVIFDHLRRQRYGPDLVTYNIVLDILGHMGRVDEMLNVFSSIKDTGLIPDTVSYNTLMNGLRKVGRFDMCFVYYKEMTDNGIEPDLLTYTVLIEIFGRSGSVEESLKYFKEMKKKGILPSVFIYRSLIQNLNKTGKVELAKELLEELNSSSTRLAGPEDFKRKTRQRNTLKF</sequence>
<dbReference type="NCBIfam" id="TIGR00756">
    <property type="entry name" value="PPR"/>
    <property type="match status" value="3"/>
</dbReference>
<dbReference type="Gene3D" id="1.25.40.10">
    <property type="entry name" value="Tetratricopeptide repeat domain"/>
    <property type="match status" value="2"/>
</dbReference>
<organism evidence="4 5">
    <name type="scientific">Vigna angularis var. angularis</name>
    <dbReference type="NCBI Taxonomy" id="157739"/>
    <lineage>
        <taxon>Eukaryota</taxon>
        <taxon>Viridiplantae</taxon>
        <taxon>Streptophyta</taxon>
        <taxon>Embryophyta</taxon>
        <taxon>Tracheophyta</taxon>
        <taxon>Spermatophyta</taxon>
        <taxon>Magnoliopsida</taxon>
        <taxon>eudicotyledons</taxon>
        <taxon>Gunneridae</taxon>
        <taxon>Pentapetalae</taxon>
        <taxon>rosids</taxon>
        <taxon>fabids</taxon>
        <taxon>Fabales</taxon>
        <taxon>Fabaceae</taxon>
        <taxon>Papilionoideae</taxon>
        <taxon>50 kb inversion clade</taxon>
        <taxon>NPAAA clade</taxon>
        <taxon>indigoferoid/millettioid clade</taxon>
        <taxon>Phaseoleae</taxon>
        <taxon>Vigna</taxon>
    </lineage>
</organism>
<accession>A0A0S3SHL5</accession>
<protein>
    <recommendedName>
        <fullName evidence="6">Pentacotripeptide-repeat region of PRORP domain-containing protein</fullName>
    </recommendedName>
</protein>
<keyword evidence="5" id="KW-1185">Reference proteome</keyword>
<evidence type="ECO:0000313" key="5">
    <source>
        <dbReference type="Proteomes" id="UP000291084"/>
    </source>
</evidence>
<feature type="repeat" description="PPR" evidence="3">
    <location>
        <begin position="276"/>
        <end position="310"/>
    </location>
</feature>
<dbReference type="PANTHER" id="PTHR47447">
    <property type="entry name" value="OS03G0856100 PROTEIN"/>
    <property type="match status" value="1"/>
</dbReference>
<dbReference type="Pfam" id="PF13041">
    <property type="entry name" value="PPR_2"/>
    <property type="match status" value="1"/>
</dbReference>
<dbReference type="EMBL" id="AP015040">
    <property type="protein sequence ID" value="BAT92249.1"/>
    <property type="molecule type" value="Genomic_DNA"/>
</dbReference>
<reference evidence="4 5" key="1">
    <citation type="journal article" date="2015" name="Sci. Rep.">
        <title>The power of single molecule real-time sequencing technology in the de novo assembly of a eukaryotic genome.</title>
        <authorList>
            <person name="Sakai H."/>
            <person name="Naito K."/>
            <person name="Ogiso-Tanaka E."/>
            <person name="Takahashi Y."/>
            <person name="Iseki K."/>
            <person name="Muto C."/>
            <person name="Satou K."/>
            <person name="Teruya K."/>
            <person name="Shiroma A."/>
            <person name="Shimoji M."/>
            <person name="Hirano T."/>
            <person name="Itoh T."/>
            <person name="Kaga A."/>
            <person name="Tomooka N."/>
        </authorList>
    </citation>
    <scope>NUCLEOTIDE SEQUENCE [LARGE SCALE GENOMIC DNA]</scope>
    <source>
        <strain evidence="5">cv. Shumari</strain>
    </source>
</reference>
<evidence type="ECO:0008006" key="6">
    <source>
        <dbReference type="Google" id="ProtNLM"/>
    </source>
</evidence>
<proteinExistence type="inferred from homology"/>
<dbReference type="AlphaFoldDB" id="A0A0S3SHL5"/>
<dbReference type="Proteomes" id="UP000291084">
    <property type="component" value="Chromosome 7"/>
</dbReference>
<evidence type="ECO:0000313" key="4">
    <source>
        <dbReference type="EMBL" id="BAT92249.1"/>
    </source>
</evidence>
<evidence type="ECO:0000256" key="3">
    <source>
        <dbReference type="PROSITE-ProRule" id="PRU00708"/>
    </source>
</evidence>
<dbReference type="InterPro" id="IPR002885">
    <property type="entry name" value="PPR_rpt"/>
</dbReference>
<comment type="similarity">
    <text evidence="1">Belongs to the PPR family. P subfamily.</text>
</comment>
<name>A0A0S3SHL5_PHAAN</name>
<keyword evidence="2" id="KW-0677">Repeat</keyword>
<gene>
    <name evidence="4" type="primary">Vigan.07G093400</name>
    <name evidence="4" type="ORF">VIGAN_07093400</name>
</gene>
<evidence type="ECO:0000256" key="2">
    <source>
        <dbReference type="ARBA" id="ARBA00022737"/>
    </source>
</evidence>